<proteinExistence type="predicted"/>
<sequence length="77" mass="8743">MNIHEKYRKIRRRLEFGAFAIAFIGGNIISEFLGLTGKKLLSSDTAINFAIILVLVFILNTIAVRIADNWYTKNAEK</sequence>
<dbReference type="RefSeq" id="WP_128213129.1">
    <property type="nucleotide sequence ID" value="NZ_CP025746.1"/>
</dbReference>
<keyword evidence="3" id="KW-1185">Reference proteome</keyword>
<protein>
    <submittedName>
        <fullName evidence="2">Uncharacterized protein</fullName>
    </submittedName>
</protein>
<keyword evidence="1" id="KW-0812">Transmembrane</keyword>
<dbReference type="EMBL" id="CP025746">
    <property type="protein sequence ID" value="QAA32342.1"/>
    <property type="molecule type" value="Genomic_DNA"/>
</dbReference>
<keyword evidence="1" id="KW-1133">Transmembrane helix</keyword>
<feature type="transmembrane region" description="Helical" evidence="1">
    <location>
        <begin position="47"/>
        <end position="67"/>
    </location>
</feature>
<feature type="transmembrane region" description="Helical" evidence="1">
    <location>
        <begin position="16"/>
        <end position="35"/>
    </location>
</feature>
<organism evidence="2 3">
    <name type="scientific">Clostridium manihotivorum</name>
    <dbReference type="NCBI Taxonomy" id="2320868"/>
    <lineage>
        <taxon>Bacteria</taxon>
        <taxon>Bacillati</taxon>
        <taxon>Bacillota</taxon>
        <taxon>Clostridia</taxon>
        <taxon>Eubacteriales</taxon>
        <taxon>Clostridiaceae</taxon>
        <taxon>Clostridium</taxon>
    </lineage>
</organism>
<evidence type="ECO:0000313" key="2">
    <source>
        <dbReference type="EMBL" id="QAA32342.1"/>
    </source>
</evidence>
<reference evidence="2 3" key="1">
    <citation type="submission" date="2018-01" db="EMBL/GenBank/DDBJ databases">
        <title>Genome Sequencing and Assembly of Anaerobacter polyendosporus strain CT4.</title>
        <authorList>
            <person name="Tachaapaikoon C."/>
            <person name="Sutheeworapong S."/>
            <person name="Jenjaroenpun P."/>
            <person name="Wongsurawat T."/>
            <person name="Nookeaw I."/>
            <person name="Cheawchanlertfa P."/>
            <person name="Kosugi A."/>
            <person name="Cheevadhanarak S."/>
            <person name="Ratanakhanokchai K."/>
        </authorList>
    </citation>
    <scope>NUCLEOTIDE SEQUENCE [LARGE SCALE GENOMIC DNA]</scope>
    <source>
        <strain evidence="2 3">CT4</strain>
    </source>
</reference>
<keyword evidence="1" id="KW-0472">Membrane</keyword>
<dbReference type="AlphaFoldDB" id="A0A410DTM6"/>
<evidence type="ECO:0000256" key="1">
    <source>
        <dbReference type="SAM" id="Phobius"/>
    </source>
</evidence>
<dbReference type="Proteomes" id="UP000286268">
    <property type="component" value="Chromosome"/>
</dbReference>
<gene>
    <name evidence="2" type="ORF">C1I91_12225</name>
</gene>
<name>A0A410DTM6_9CLOT</name>
<dbReference type="KEGG" id="cmah:C1I91_12225"/>
<evidence type="ECO:0000313" key="3">
    <source>
        <dbReference type="Proteomes" id="UP000286268"/>
    </source>
</evidence>
<accession>A0A410DTM6</accession>